<evidence type="ECO:0000256" key="2">
    <source>
        <dbReference type="SAM" id="Phobius"/>
    </source>
</evidence>
<dbReference type="EMBL" id="QCYY01002871">
    <property type="protein sequence ID" value="ROT66965.1"/>
    <property type="molecule type" value="Genomic_DNA"/>
</dbReference>
<dbReference type="Proteomes" id="UP000283509">
    <property type="component" value="Unassembled WGS sequence"/>
</dbReference>
<dbReference type="PANTHER" id="PTHR12289:SF41">
    <property type="entry name" value="FAILED AXON CONNECTIONS-RELATED"/>
    <property type="match status" value="1"/>
</dbReference>
<dbReference type="Pfam" id="PF17172">
    <property type="entry name" value="GST_N_4"/>
    <property type="match status" value="1"/>
</dbReference>
<dbReference type="InterPro" id="IPR033468">
    <property type="entry name" value="Metaxin_GST"/>
</dbReference>
<dbReference type="PANTHER" id="PTHR12289">
    <property type="entry name" value="METAXIN RELATED"/>
    <property type="match status" value="1"/>
</dbReference>
<evidence type="ECO:0000256" key="1">
    <source>
        <dbReference type="ARBA" id="ARBA00006475"/>
    </source>
</evidence>
<dbReference type="AlphaFoldDB" id="A0A3R7NUD5"/>
<dbReference type="SUPFAM" id="SSF52833">
    <property type="entry name" value="Thioredoxin-like"/>
    <property type="match status" value="1"/>
</dbReference>
<dbReference type="Gene3D" id="3.40.30.10">
    <property type="entry name" value="Glutaredoxin"/>
    <property type="match status" value="1"/>
</dbReference>
<evidence type="ECO:0000313" key="5">
    <source>
        <dbReference type="Proteomes" id="UP000283509"/>
    </source>
</evidence>
<dbReference type="InterPro" id="IPR010987">
    <property type="entry name" value="Glutathione-S-Trfase_C-like"/>
</dbReference>
<keyword evidence="5" id="KW-1185">Reference proteome</keyword>
<keyword evidence="2" id="KW-0812">Transmembrane</keyword>
<evidence type="ECO:0000259" key="3">
    <source>
        <dbReference type="PROSITE" id="PS50405"/>
    </source>
</evidence>
<sequence>MEAVVRTLTDGWRGRACVVVSAVVVLFVGKKIMRLRKKNRQRKAWDSVGHNVVLLHQFQRGKYCPNLSPFALKVESFLRLADIKYEVDTESPFGPKGKCPWITLNGEDLGDSEFILERLANEFNVDLDSHLDPQKAAALEAVRVLADEHLFWCVITWRYWIDGCESFMKSQSFSPLMSRFFPVFMKRGIRARAREHGIGKHTPEEIFLICKKACGTLSGVLGEAPFFGGDRPSSADCAIFGQLAQLRWNAPGSKYEAIVTEMYPNLSAFCERMKTRIYPDWKDLLKSN</sequence>
<dbReference type="GO" id="GO:0005737">
    <property type="term" value="C:cytoplasm"/>
    <property type="evidence" value="ECO:0007669"/>
    <property type="project" value="TreeGrafter"/>
</dbReference>
<dbReference type="CDD" id="cd03193">
    <property type="entry name" value="GST_C_Metaxin"/>
    <property type="match status" value="1"/>
</dbReference>
<accession>A0A3R7NUD5</accession>
<gene>
    <name evidence="4" type="ORF">C7M84_014965</name>
</gene>
<protein>
    <submittedName>
        <fullName evidence="4">GST-N-Metaxin-like protein</fullName>
    </submittedName>
</protein>
<organism evidence="4 5">
    <name type="scientific">Penaeus vannamei</name>
    <name type="common">Whiteleg shrimp</name>
    <name type="synonym">Litopenaeus vannamei</name>
    <dbReference type="NCBI Taxonomy" id="6689"/>
    <lineage>
        <taxon>Eukaryota</taxon>
        <taxon>Metazoa</taxon>
        <taxon>Ecdysozoa</taxon>
        <taxon>Arthropoda</taxon>
        <taxon>Crustacea</taxon>
        <taxon>Multicrustacea</taxon>
        <taxon>Malacostraca</taxon>
        <taxon>Eumalacostraca</taxon>
        <taxon>Eucarida</taxon>
        <taxon>Decapoda</taxon>
        <taxon>Dendrobranchiata</taxon>
        <taxon>Penaeoidea</taxon>
        <taxon>Penaeidae</taxon>
        <taxon>Penaeus</taxon>
    </lineage>
</organism>
<dbReference type="InterPro" id="IPR026928">
    <property type="entry name" value="FAX/IsoI-like"/>
</dbReference>
<dbReference type="PROSITE" id="PS50405">
    <property type="entry name" value="GST_CTER"/>
    <property type="match status" value="1"/>
</dbReference>
<dbReference type="SFLD" id="SFLDG01180">
    <property type="entry name" value="SUF1"/>
    <property type="match status" value="1"/>
</dbReference>
<keyword evidence="2" id="KW-0472">Membrane</keyword>
<dbReference type="SFLD" id="SFLDG01200">
    <property type="entry name" value="SUF1.1"/>
    <property type="match status" value="1"/>
</dbReference>
<dbReference type="Gene3D" id="1.20.1050.10">
    <property type="match status" value="1"/>
</dbReference>
<evidence type="ECO:0000313" key="4">
    <source>
        <dbReference type="EMBL" id="ROT66965.1"/>
    </source>
</evidence>
<dbReference type="InterPro" id="IPR036282">
    <property type="entry name" value="Glutathione-S-Trfase_C_sf"/>
</dbReference>
<name>A0A3R7NUD5_PENVA</name>
<dbReference type="SUPFAM" id="SSF47616">
    <property type="entry name" value="GST C-terminal domain-like"/>
    <property type="match status" value="1"/>
</dbReference>
<keyword evidence="2" id="KW-1133">Transmembrane helix</keyword>
<dbReference type="Pfam" id="PF17171">
    <property type="entry name" value="GST_C_6"/>
    <property type="match status" value="1"/>
</dbReference>
<dbReference type="OrthoDB" id="5809458at2759"/>
<comment type="caution">
    <text evidence="4">The sequence shown here is derived from an EMBL/GenBank/DDBJ whole genome shotgun (WGS) entry which is preliminary data.</text>
</comment>
<comment type="similarity">
    <text evidence="1">Belongs to the FAX family.</text>
</comment>
<dbReference type="InterPro" id="IPR036249">
    <property type="entry name" value="Thioredoxin-like_sf"/>
</dbReference>
<dbReference type="InterPro" id="IPR050931">
    <property type="entry name" value="Mito_Protein_Transport_Metaxin"/>
</dbReference>
<feature type="domain" description="GST C-terminal" evidence="3">
    <location>
        <begin position="154"/>
        <end position="288"/>
    </location>
</feature>
<dbReference type="SFLD" id="SFLDS00019">
    <property type="entry name" value="Glutathione_Transferase_(cytos"/>
    <property type="match status" value="1"/>
</dbReference>
<dbReference type="InterPro" id="IPR012336">
    <property type="entry name" value="Thioredoxin-like_fold"/>
</dbReference>
<reference evidence="4 5" key="2">
    <citation type="submission" date="2019-01" db="EMBL/GenBank/DDBJ databases">
        <title>The decoding of complex shrimp genome reveals the adaptation for benthos swimmer, frequently molting mechanism and breeding impact on genome.</title>
        <authorList>
            <person name="Sun Y."/>
            <person name="Gao Y."/>
            <person name="Yu Y."/>
        </authorList>
    </citation>
    <scope>NUCLEOTIDE SEQUENCE [LARGE SCALE GENOMIC DNA]</scope>
    <source>
        <tissue evidence="4">Muscle</tissue>
    </source>
</reference>
<feature type="transmembrane region" description="Helical" evidence="2">
    <location>
        <begin position="12"/>
        <end position="33"/>
    </location>
</feature>
<dbReference type="InterPro" id="IPR040079">
    <property type="entry name" value="Glutathione_S-Trfase"/>
</dbReference>
<proteinExistence type="inferred from homology"/>
<reference evidence="4 5" key="1">
    <citation type="submission" date="2018-04" db="EMBL/GenBank/DDBJ databases">
        <authorList>
            <person name="Zhang X."/>
            <person name="Yuan J."/>
            <person name="Li F."/>
            <person name="Xiang J."/>
        </authorList>
    </citation>
    <scope>NUCLEOTIDE SEQUENCE [LARGE SCALE GENOMIC DNA]</scope>
    <source>
        <tissue evidence="4">Muscle</tissue>
    </source>
</reference>